<evidence type="ECO:0000313" key="2">
    <source>
        <dbReference type="EMBL" id="PHJ20308.1"/>
    </source>
</evidence>
<comment type="caution">
    <text evidence="2">The sequence shown here is derived from an EMBL/GenBank/DDBJ whole genome shotgun (WGS) entry which is preliminary data.</text>
</comment>
<evidence type="ECO:0000256" key="1">
    <source>
        <dbReference type="SAM" id="Phobius"/>
    </source>
</evidence>
<organism evidence="2 3">
    <name type="scientific">Cystoisospora suis</name>
    <dbReference type="NCBI Taxonomy" id="483139"/>
    <lineage>
        <taxon>Eukaryota</taxon>
        <taxon>Sar</taxon>
        <taxon>Alveolata</taxon>
        <taxon>Apicomplexa</taxon>
        <taxon>Conoidasida</taxon>
        <taxon>Coccidia</taxon>
        <taxon>Eucoccidiorida</taxon>
        <taxon>Eimeriorina</taxon>
        <taxon>Sarcocystidae</taxon>
        <taxon>Cystoisospora</taxon>
    </lineage>
</organism>
<feature type="transmembrane region" description="Helical" evidence="1">
    <location>
        <begin position="80"/>
        <end position="97"/>
    </location>
</feature>
<dbReference type="EMBL" id="MIGC01002876">
    <property type="protein sequence ID" value="PHJ20308.1"/>
    <property type="molecule type" value="Genomic_DNA"/>
</dbReference>
<keyword evidence="1" id="KW-0472">Membrane</keyword>
<protein>
    <submittedName>
        <fullName evidence="2">Transmembrane</fullName>
    </submittedName>
</protein>
<accession>A0A2C6KVL4</accession>
<dbReference type="GeneID" id="94429237"/>
<keyword evidence="1" id="KW-1133">Transmembrane helix</keyword>
<feature type="non-terminal residue" evidence="2">
    <location>
        <position position="177"/>
    </location>
</feature>
<dbReference type="OrthoDB" id="347551at2759"/>
<reference evidence="2 3" key="1">
    <citation type="journal article" date="2017" name="Int. J. Parasitol.">
        <title>The genome of the protozoan parasite Cystoisospora suis and a reverse vaccinology approach to identify vaccine candidates.</title>
        <authorList>
            <person name="Palmieri N."/>
            <person name="Shrestha A."/>
            <person name="Ruttkowski B."/>
            <person name="Beck T."/>
            <person name="Vogl C."/>
            <person name="Tomley F."/>
            <person name="Blake D.P."/>
            <person name="Joachim A."/>
        </authorList>
    </citation>
    <scope>NUCLEOTIDE SEQUENCE [LARGE SCALE GENOMIC DNA]</scope>
    <source>
        <strain evidence="2 3">Wien I</strain>
    </source>
</reference>
<proteinExistence type="predicted"/>
<dbReference type="RefSeq" id="XP_067921998.1">
    <property type="nucleotide sequence ID" value="XM_068066026.1"/>
</dbReference>
<keyword evidence="3" id="KW-1185">Reference proteome</keyword>
<gene>
    <name evidence="2" type="ORF">CSUI_005859</name>
</gene>
<dbReference type="Proteomes" id="UP000221165">
    <property type="component" value="Unassembled WGS sequence"/>
</dbReference>
<name>A0A2C6KVL4_9APIC</name>
<feature type="transmembrane region" description="Helical" evidence="1">
    <location>
        <begin position="33"/>
        <end position="52"/>
    </location>
</feature>
<feature type="transmembrane region" description="Helical" evidence="1">
    <location>
        <begin position="103"/>
        <end position="119"/>
    </location>
</feature>
<dbReference type="VEuPathDB" id="ToxoDB:CSUI_005859"/>
<keyword evidence="1 2" id="KW-0812">Transmembrane</keyword>
<evidence type="ECO:0000313" key="3">
    <source>
        <dbReference type="Proteomes" id="UP000221165"/>
    </source>
</evidence>
<feature type="non-terminal residue" evidence="2">
    <location>
        <position position="1"/>
    </location>
</feature>
<sequence>SLASGSRVQLFDPTVTCTGKSFQNATRLALPGLFLWTFGVPVCIFLSLLYYLSSLEEVRYTLVFTFVCDFYRKKLCWWDSLRLTFISLLIFVALYPFPTGKSSFLTILISLYTACFALVKPYGSETIEPWIVLKKNRCTRGIKLPRTHHLRELLMWIDLALAFQFDSIRISLPNDVR</sequence>
<dbReference type="AlphaFoldDB" id="A0A2C6KVL4"/>